<gene>
    <name evidence="2" type="ORF">ACFQ39_04720</name>
</gene>
<evidence type="ECO:0000313" key="2">
    <source>
        <dbReference type="EMBL" id="MFD1314908.1"/>
    </source>
</evidence>
<keyword evidence="1" id="KW-0472">Membrane</keyword>
<dbReference type="RefSeq" id="WP_377176834.1">
    <property type="nucleotide sequence ID" value="NZ_JBHTMY010000002.1"/>
</dbReference>
<evidence type="ECO:0000313" key="3">
    <source>
        <dbReference type="Proteomes" id="UP001597201"/>
    </source>
</evidence>
<dbReference type="EMBL" id="JBHTMY010000002">
    <property type="protein sequence ID" value="MFD1314908.1"/>
    <property type="molecule type" value="Genomic_DNA"/>
</dbReference>
<proteinExistence type="predicted"/>
<keyword evidence="1" id="KW-1133">Transmembrane helix</keyword>
<reference evidence="3" key="1">
    <citation type="journal article" date="2019" name="Int. J. Syst. Evol. Microbiol.">
        <title>The Global Catalogue of Microorganisms (GCM) 10K type strain sequencing project: providing services to taxonomists for standard genome sequencing and annotation.</title>
        <authorList>
            <consortium name="The Broad Institute Genomics Platform"/>
            <consortium name="The Broad Institute Genome Sequencing Center for Infectious Disease"/>
            <person name="Wu L."/>
            <person name="Ma J."/>
        </authorList>
    </citation>
    <scope>NUCLEOTIDE SEQUENCE [LARGE SCALE GENOMIC DNA]</scope>
    <source>
        <strain evidence="3">CCUG 61485</strain>
    </source>
</reference>
<comment type="caution">
    <text evidence="2">The sequence shown here is derived from an EMBL/GenBank/DDBJ whole genome shotgun (WGS) entry which is preliminary data.</text>
</comment>
<evidence type="ECO:0000256" key="1">
    <source>
        <dbReference type="SAM" id="Phobius"/>
    </source>
</evidence>
<sequence>MIKFFRNIRQQLLSEGKTDRPSWTVGRYFKYAIGEIILVVIGILIALQINNWNEEKKARVYEKKMLIEIKHALVKDVEFFKNHLMGNRLTRIQNACRFFEDYLITDSINKDSINYHYDGLTNGLQVTYNKGPYEALKSTGIDRVINDSLRNMIIELYEFKLPRQTGLISIYMDRYMTSTEKYDEELRDDLQLEIQNGKVIYHYMRMKEVDLKTDQSFLTLLSWGSSSSKAVIYLFNSIIPDMENLITELNQEIDQT</sequence>
<accession>A0ABW3Y2Y9</accession>
<dbReference type="Pfam" id="PF19578">
    <property type="entry name" value="DUF6090"/>
    <property type="match status" value="1"/>
</dbReference>
<feature type="transmembrane region" description="Helical" evidence="1">
    <location>
        <begin position="28"/>
        <end position="49"/>
    </location>
</feature>
<dbReference type="InterPro" id="IPR045749">
    <property type="entry name" value="DUF6090"/>
</dbReference>
<protein>
    <submittedName>
        <fullName evidence="2">DUF6090 family protein</fullName>
    </submittedName>
</protein>
<dbReference type="Proteomes" id="UP001597201">
    <property type="component" value="Unassembled WGS sequence"/>
</dbReference>
<keyword evidence="3" id="KW-1185">Reference proteome</keyword>
<name>A0ABW3Y2Y9_9FLAO</name>
<organism evidence="2 3">
    <name type="scientific">Namhaeicola litoreus</name>
    <dbReference type="NCBI Taxonomy" id="1052145"/>
    <lineage>
        <taxon>Bacteria</taxon>
        <taxon>Pseudomonadati</taxon>
        <taxon>Bacteroidota</taxon>
        <taxon>Flavobacteriia</taxon>
        <taxon>Flavobacteriales</taxon>
        <taxon>Flavobacteriaceae</taxon>
        <taxon>Namhaeicola</taxon>
    </lineage>
</organism>
<keyword evidence="1" id="KW-0812">Transmembrane</keyword>